<gene>
    <name evidence="2" type="ORF">A4A49_56288</name>
</gene>
<keyword evidence="3" id="KW-1185">Reference proteome</keyword>
<dbReference type="Gramene" id="OIT36503">
    <property type="protein sequence ID" value="OIT36503"/>
    <property type="gene ID" value="A4A49_56288"/>
</dbReference>
<feature type="non-terminal residue" evidence="2">
    <location>
        <position position="196"/>
    </location>
</feature>
<dbReference type="Proteomes" id="UP000187609">
    <property type="component" value="Unassembled WGS sequence"/>
</dbReference>
<comment type="caution">
    <text evidence="2">The sequence shown here is derived from an EMBL/GenBank/DDBJ whole genome shotgun (WGS) entry which is preliminary data.</text>
</comment>
<proteinExistence type="predicted"/>
<name>A0A314L4M7_NICAT</name>
<dbReference type="PANTHER" id="PTHR32166">
    <property type="entry name" value="OSJNBA0013A04.12 PROTEIN"/>
    <property type="match status" value="1"/>
</dbReference>
<feature type="compositionally biased region" description="Low complexity" evidence="1">
    <location>
        <begin position="80"/>
        <end position="93"/>
    </location>
</feature>
<evidence type="ECO:0000256" key="1">
    <source>
        <dbReference type="SAM" id="MobiDB-lite"/>
    </source>
</evidence>
<reference evidence="2" key="1">
    <citation type="submission" date="2016-11" db="EMBL/GenBank/DDBJ databases">
        <title>The genome of Nicotiana attenuata.</title>
        <authorList>
            <person name="Xu S."/>
            <person name="Brockmoeller T."/>
            <person name="Gaquerel E."/>
            <person name="Navarro A."/>
            <person name="Kuhl H."/>
            <person name="Gase K."/>
            <person name="Ling Z."/>
            <person name="Zhou W."/>
            <person name="Kreitzer C."/>
            <person name="Stanke M."/>
            <person name="Tang H."/>
            <person name="Lyons E."/>
            <person name="Pandey P."/>
            <person name="Pandey S.P."/>
            <person name="Timmermann B."/>
            <person name="Baldwin I.T."/>
        </authorList>
    </citation>
    <scope>NUCLEOTIDE SEQUENCE [LARGE SCALE GENOMIC DNA]</scope>
    <source>
        <strain evidence="2">UT</strain>
    </source>
</reference>
<evidence type="ECO:0000313" key="3">
    <source>
        <dbReference type="Proteomes" id="UP000187609"/>
    </source>
</evidence>
<accession>A0A314L4M7</accession>
<sequence>VCFVKKIYHGGITRHKQHLICGFKNVIQCPLCPPEVREEVKAFVEKKNVARTQMNYETLMKMMKWMKKVKWDLPTHKINSNTSSGSSTSRTMTKGPHNLYFSAKQQERGKGEEGSGLEAKKILRDRAVSAFASWMCDAGLPFNYVNYNSFDKFIKAVGQYGPGMKPLSYHEVRVTHLKKEVKKIDQIIEEHKVEWN</sequence>
<evidence type="ECO:0008006" key="4">
    <source>
        <dbReference type="Google" id="ProtNLM"/>
    </source>
</evidence>
<evidence type="ECO:0000313" key="2">
    <source>
        <dbReference type="EMBL" id="OIT36503.1"/>
    </source>
</evidence>
<feature type="non-terminal residue" evidence="2">
    <location>
        <position position="1"/>
    </location>
</feature>
<protein>
    <recommendedName>
        <fullName evidence="4">DUF659 domain-containing protein</fullName>
    </recommendedName>
</protein>
<organism evidence="2 3">
    <name type="scientific">Nicotiana attenuata</name>
    <name type="common">Coyote tobacco</name>
    <dbReference type="NCBI Taxonomy" id="49451"/>
    <lineage>
        <taxon>Eukaryota</taxon>
        <taxon>Viridiplantae</taxon>
        <taxon>Streptophyta</taxon>
        <taxon>Embryophyta</taxon>
        <taxon>Tracheophyta</taxon>
        <taxon>Spermatophyta</taxon>
        <taxon>Magnoliopsida</taxon>
        <taxon>eudicotyledons</taxon>
        <taxon>Gunneridae</taxon>
        <taxon>Pentapetalae</taxon>
        <taxon>asterids</taxon>
        <taxon>lamiids</taxon>
        <taxon>Solanales</taxon>
        <taxon>Solanaceae</taxon>
        <taxon>Nicotianoideae</taxon>
        <taxon>Nicotianeae</taxon>
        <taxon>Nicotiana</taxon>
    </lineage>
</organism>
<dbReference type="EMBL" id="MJEQ01000426">
    <property type="protein sequence ID" value="OIT36503.1"/>
    <property type="molecule type" value="Genomic_DNA"/>
</dbReference>
<feature type="region of interest" description="Disordered" evidence="1">
    <location>
        <begin position="76"/>
        <end position="96"/>
    </location>
</feature>
<dbReference type="AlphaFoldDB" id="A0A314L4M7"/>
<dbReference type="PANTHER" id="PTHR32166:SF74">
    <property type="entry name" value="OS05G0256350 PROTEIN"/>
    <property type="match status" value="1"/>
</dbReference>